<dbReference type="GO" id="GO:0003700">
    <property type="term" value="F:DNA-binding transcription factor activity"/>
    <property type="evidence" value="ECO:0007669"/>
    <property type="project" value="InterPro"/>
</dbReference>
<feature type="domain" description="SMP-LTD" evidence="20">
    <location>
        <begin position="625"/>
        <end position="823"/>
    </location>
</feature>
<keyword evidence="8" id="KW-0106">Calcium</keyword>
<dbReference type="PANTHER" id="PTHR10774:SF190">
    <property type="entry name" value="C2 CALCIUM_LIPID-BINDING ENDONUCLEASE_EXONUCLEASE_PHOSPHATASE-RELATED"/>
    <property type="match status" value="1"/>
</dbReference>
<evidence type="ECO:0000256" key="8">
    <source>
        <dbReference type="ARBA" id="ARBA00022837"/>
    </source>
</evidence>
<dbReference type="AlphaFoldDB" id="A0AAW1SDV2"/>
<evidence type="ECO:0000256" key="6">
    <source>
        <dbReference type="ARBA" id="ARBA00022723"/>
    </source>
</evidence>
<keyword evidence="10" id="KW-0805">Transcription regulation</keyword>
<keyword evidence="13" id="KW-0238">DNA-binding</keyword>
<comment type="caution">
    <text evidence="21">The sequence shown here is derived from an EMBL/GenBank/DDBJ whole genome shotgun (WGS) entry which is preliminary data.</text>
</comment>
<keyword evidence="22" id="KW-1185">Reference proteome</keyword>
<dbReference type="GO" id="GO:0016020">
    <property type="term" value="C:membrane"/>
    <property type="evidence" value="ECO:0007669"/>
    <property type="project" value="UniProtKB-SubCell"/>
</dbReference>
<dbReference type="PANTHER" id="PTHR10774">
    <property type="entry name" value="EXTENDED SYNAPTOTAGMIN-RELATED"/>
    <property type="match status" value="1"/>
</dbReference>
<evidence type="ECO:0000256" key="9">
    <source>
        <dbReference type="ARBA" id="ARBA00022989"/>
    </source>
</evidence>
<dbReference type="SMART" id="SM00239">
    <property type="entry name" value="C2"/>
    <property type="match status" value="2"/>
</dbReference>
<dbReference type="Pfam" id="PF00847">
    <property type="entry name" value="AP2"/>
    <property type="match status" value="1"/>
</dbReference>
<dbReference type="InterPro" id="IPR045050">
    <property type="entry name" value="Synaptotagmin_plant"/>
</dbReference>
<dbReference type="GO" id="GO:0046872">
    <property type="term" value="F:metal ion binding"/>
    <property type="evidence" value="ECO:0007669"/>
    <property type="project" value="UniProtKB-KW"/>
</dbReference>
<dbReference type="CDD" id="cd00018">
    <property type="entry name" value="AP2"/>
    <property type="match status" value="1"/>
</dbReference>
<evidence type="ECO:0000313" key="21">
    <source>
        <dbReference type="EMBL" id="KAK9843816.1"/>
    </source>
</evidence>
<dbReference type="GO" id="GO:0005634">
    <property type="term" value="C:nucleus"/>
    <property type="evidence" value="ECO:0007669"/>
    <property type="project" value="UniProtKB-SubCell"/>
</dbReference>
<dbReference type="Gene3D" id="3.30.730.10">
    <property type="entry name" value="AP2/ERF domain"/>
    <property type="match status" value="1"/>
</dbReference>
<dbReference type="SMART" id="SM00380">
    <property type="entry name" value="AP2"/>
    <property type="match status" value="1"/>
</dbReference>
<keyword evidence="15" id="KW-0804">Transcription</keyword>
<protein>
    <recommendedName>
        <fullName evidence="23">Plant synaptotagmin</fullName>
    </recommendedName>
</protein>
<dbReference type="InterPro" id="IPR016177">
    <property type="entry name" value="DNA-bd_dom_sf"/>
</dbReference>
<feature type="compositionally biased region" description="Low complexity" evidence="17">
    <location>
        <begin position="366"/>
        <end position="377"/>
    </location>
</feature>
<organism evidence="21 22">
    <name type="scientific">Elliptochloris bilobata</name>
    <dbReference type="NCBI Taxonomy" id="381761"/>
    <lineage>
        <taxon>Eukaryota</taxon>
        <taxon>Viridiplantae</taxon>
        <taxon>Chlorophyta</taxon>
        <taxon>core chlorophytes</taxon>
        <taxon>Trebouxiophyceae</taxon>
        <taxon>Trebouxiophyceae incertae sedis</taxon>
        <taxon>Elliptochloris clade</taxon>
        <taxon>Elliptochloris</taxon>
    </lineage>
</organism>
<keyword evidence="14" id="KW-0472">Membrane</keyword>
<keyword evidence="12" id="KW-0446">Lipid-binding</keyword>
<evidence type="ECO:0008006" key="23">
    <source>
        <dbReference type="Google" id="ProtNLM"/>
    </source>
</evidence>
<feature type="region of interest" description="Disordered" evidence="17">
    <location>
        <begin position="324"/>
        <end position="384"/>
    </location>
</feature>
<dbReference type="SUPFAM" id="SSF54171">
    <property type="entry name" value="DNA-binding domain"/>
    <property type="match status" value="1"/>
</dbReference>
<evidence type="ECO:0000256" key="13">
    <source>
        <dbReference type="ARBA" id="ARBA00023125"/>
    </source>
</evidence>
<dbReference type="InterPro" id="IPR039010">
    <property type="entry name" value="Synaptotagmin_SMP"/>
</dbReference>
<evidence type="ECO:0000259" key="19">
    <source>
        <dbReference type="PROSITE" id="PS51032"/>
    </source>
</evidence>
<keyword evidence="7" id="KW-0677">Repeat</keyword>
<evidence type="ECO:0000256" key="12">
    <source>
        <dbReference type="ARBA" id="ARBA00023121"/>
    </source>
</evidence>
<gene>
    <name evidence="21" type="ORF">WJX81_007480</name>
</gene>
<dbReference type="SUPFAM" id="SSF49562">
    <property type="entry name" value="C2 domain (Calcium/lipid-binding domain, CaLB)"/>
    <property type="match status" value="2"/>
</dbReference>
<feature type="compositionally biased region" description="Low complexity" evidence="17">
    <location>
        <begin position="164"/>
        <end position="177"/>
    </location>
</feature>
<dbReference type="PROSITE" id="PS50004">
    <property type="entry name" value="C2"/>
    <property type="match status" value="1"/>
</dbReference>
<dbReference type="Gene3D" id="2.60.40.150">
    <property type="entry name" value="C2 domain"/>
    <property type="match status" value="2"/>
</dbReference>
<dbReference type="InterPro" id="IPR000008">
    <property type="entry name" value="C2_dom"/>
</dbReference>
<dbReference type="FunFam" id="3.30.730.10:FF:000001">
    <property type="entry name" value="Ethylene-responsive transcription factor 2"/>
    <property type="match status" value="1"/>
</dbReference>
<reference evidence="21 22" key="1">
    <citation type="journal article" date="2024" name="Nat. Commun.">
        <title>Phylogenomics reveals the evolutionary origins of lichenization in chlorophyte algae.</title>
        <authorList>
            <person name="Puginier C."/>
            <person name="Libourel C."/>
            <person name="Otte J."/>
            <person name="Skaloud P."/>
            <person name="Haon M."/>
            <person name="Grisel S."/>
            <person name="Petersen M."/>
            <person name="Berrin J.G."/>
            <person name="Delaux P.M."/>
            <person name="Dal Grande F."/>
            <person name="Keller J."/>
        </authorList>
    </citation>
    <scope>NUCLEOTIDE SEQUENCE [LARGE SCALE GENOMIC DNA]</scope>
    <source>
        <strain evidence="21 22">SAG 245.80</strain>
    </source>
</reference>
<dbReference type="InterPro" id="IPR001471">
    <property type="entry name" value="AP2/ERF_dom"/>
</dbReference>
<evidence type="ECO:0000256" key="5">
    <source>
        <dbReference type="ARBA" id="ARBA00022692"/>
    </source>
</evidence>
<evidence type="ECO:0000313" key="22">
    <source>
        <dbReference type="Proteomes" id="UP001445335"/>
    </source>
</evidence>
<dbReference type="GO" id="GO:0008289">
    <property type="term" value="F:lipid binding"/>
    <property type="evidence" value="ECO:0007669"/>
    <property type="project" value="UniProtKB-KW"/>
</dbReference>
<keyword evidence="4" id="KW-0813">Transport</keyword>
<dbReference type="InterPro" id="IPR035892">
    <property type="entry name" value="C2_domain_sf"/>
</dbReference>
<dbReference type="GO" id="GO:0003677">
    <property type="term" value="F:DNA binding"/>
    <property type="evidence" value="ECO:0007669"/>
    <property type="project" value="UniProtKB-KW"/>
</dbReference>
<dbReference type="Pfam" id="PF17047">
    <property type="entry name" value="SMP_LBD"/>
    <property type="match status" value="1"/>
</dbReference>
<dbReference type="CDD" id="cd00030">
    <property type="entry name" value="C2"/>
    <property type="match status" value="1"/>
</dbReference>
<evidence type="ECO:0000259" key="18">
    <source>
        <dbReference type="PROSITE" id="PS50004"/>
    </source>
</evidence>
<evidence type="ECO:0000256" key="4">
    <source>
        <dbReference type="ARBA" id="ARBA00022448"/>
    </source>
</evidence>
<dbReference type="PROSITE" id="PS51032">
    <property type="entry name" value="AP2_ERF"/>
    <property type="match status" value="1"/>
</dbReference>
<evidence type="ECO:0000256" key="2">
    <source>
        <dbReference type="ARBA" id="ARBA00004167"/>
    </source>
</evidence>
<feature type="region of interest" description="Disordered" evidence="17">
    <location>
        <begin position="400"/>
        <end position="430"/>
    </location>
</feature>
<dbReference type="PROSITE" id="PS51847">
    <property type="entry name" value="SMP"/>
    <property type="match status" value="1"/>
</dbReference>
<sequence length="1175" mass="124385">MLQRYPPSAASSSSCAFGAAEWGGISRQQLADQAAPLAQSAPARTSVPLLGSGGLSAAFASRGPQGFTPAPPVAEEGPAEGQAAASPFENAAGPLLPAAGPLAPSAAAAATTQGLQIPSPRATPGRLAAEILSLDGADGRPRGRPALPPPLQPGRKGGVGGGVSKKVAGAAHTPKAGAGAGKGANGQVKFRGVRQRPWGKFAAEIRDPTKGSRLWLGTFDTAEEAALAYDAAARRIRGDAAITNFSLGEGPVGVNLDAIMSSLEGVELPAGTGQPSDANLSASPAVMPGSSAPAGLGLGSTSLPAGALAKLVLGAAAAPAAGEAVNPNPSLNPVSEGACPALGSLMEAPPTPPSHGRKAEHREAEGVSYGSSSSQPDDASDSGAAEEDELLMGPMDIDEAARAPVGGPAGRSTASPSAAGLPRSRAADGSAGDLTEVAEILLNLQVREGVRIRSRSLGARGSLGVRAWLLLLLALDRACVAAITLLQLSGFMSSNLVRWIRSPPETHGAMRDTLGAAQFPQPVNLARLRDGLSNGTCVPPAAVDSLASVLEEKLHSFHFFELNLGMALALGLVALAVWLLWDWVQNHLHARERELANSLTQDMSVDSIKRLVGEANMPSWVRYPDRERVGWVNDILSQLWPQAAAAAAVMVRETAEPLLAKNRPPWMAELSLHTFTLGDTPPHVSSVKVYRRECLVQELIIELDVKWVGKQKFQLQICPFPKLPVPLGIGQLLARYLRMRVGVTNFFFQGRVRLSLHPLLNKMPVVGAVKVALVEPPDFSYGLVIQGGDITFLPGLEAWLNGFIKNAVLQPYILPDGVLVPLAPGCGREVPAGVLYVKLIEATHVPNMDIFSKTDPFVKLYVRKRNQRRSRTVPNSLHPKWEEDFMILVHEPEAEKLTIALYHRSAFGPADEIGRCQVPISNLAPGEPRDLWLDLGKPETRAVRNPLDVGMQGLRTAHNTVASVLRHVPLLGTASGQPCKVHVEATFYRVGAQEVQAAHRGASIDQVAEEAGAAAAGDDERGARVTNLLKGGVLFVKVKKGVEAAELEGSGESNNRARQVRVAVGNQAKRTAEAEGGENLDWEETLEFALGGDFIERDNALIEVEVWDFHWINSPQNITWRSHEGEEGLPEEGWVNFPLKEVIDARKMAGVYDLRSVPDGQVELEFEWMPILEGA</sequence>
<keyword evidence="16" id="KW-0539">Nucleus</keyword>
<dbReference type="PROSITE" id="PS51257">
    <property type="entry name" value="PROKAR_LIPOPROTEIN"/>
    <property type="match status" value="1"/>
</dbReference>
<evidence type="ECO:0000256" key="3">
    <source>
        <dbReference type="ARBA" id="ARBA00006996"/>
    </source>
</evidence>
<dbReference type="Pfam" id="PF00168">
    <property type="entry name" value="C2"/>
    <property type="match status" value="2"/>
</dbReference>
<dbReference type="PRINTS" id="PR00367">
    <property type="entry name" value="ETHRSPELEMNT"/>
</dbReference>
<dbReference type="Proteomes" id="UP001445335">
    <property type="component" value="Unassembled WGS sequence"/>
</dbReference>
<keyword evidence="6" id="KW-0479">Metal-binding</keyword>
<accession>A0AAW1SDV2</accession>
<feature type="domain" description="C2" evidence="18">
    <location>
        <begin position="814"/>
        <end position="933"/>
    </location>
</feature>
<name>A0AAW1SDV2_9CHLO</name>
<evidence type="ECO:0000256" key="1">
    <source>
        <dbReference type="ARBA" id="ARBA00004123"/>
    </source>
</evidence>
<dbReference type="EMBL" id="JALJOU010000005">
    <property type="protein sequence ID" value="KAK9843816.1"/>
    <property type="molecule type" value="Genomic_DNA"/>
</dbReference>
<feature type="domain" description="AP2/ERF" evidence="19">
    <location>
        <begin position="189"/>
        <end position="246"/>
    </location>
</feature>
<comment type="subcellular location">
    <subcellularLocation>
        <location evidence="2">Membrane</location>
        <topology evidence="2">Single-pass membrane protein</topology>
    </subcellularLocation>
    <subcellularLocation>
        <location evidence="1">Nucleus</location>
    </subcellularLocation>
</comment>
<evidence type="ECO:0000256" key="10">
    <source>
        <dbReference type="ARBA" id="ARBA00023015"/>
    </source>
</evidence>
<feature type="region of interest" description="Disordered" evidence="17">
    <location>
        <begin position="60"/>
        <end position="84"/>
    </location>
</feature>
<keyword evidence="5" id="KW-0812">Transmembrane</keyword>
<evidence type="ECO:0000259" key="20">
    <source>
        <dbReference type="PROSITE" id="PS51847"/>
    </source>
</evidence>
<feature type="region of interest" description="Disordered" evidence="17">
    <location>
        <begin position="134"/>
        <end position="185"/>
    </location>
</feature>
<evidence type="ECO:0000256" key="11">
    <source>
        <dbReference type="ARBA" id="ARBA00023055"/>
    </source>
</evidence>
<keyword evidence="11" id="KW-0445">Lipid transport</keyword>
<comment type="similarity">
    <text evidence="3">Belongs to the synaptotagmin family.</text>
</comment>
<dbReference type="CDD" id="cd21677">
    <property type="entry name" value="SMP_SYT"/>
    <property type="match status" value="1"/>
</dbReference>
<keyword evidence="9" id="KW-1133">Transmembrane helix</keyword>
<evidence type="ECO:0000256" key="7">
    <source>
        <dbReference type="ARBA" id="ARBA00022737"/>
    </source>
</evidence>
<proteinExistence type="inferred from homology"/>
<feature type="compositionally biased region" description="Low complexity" evidence="17">
    <location>
        <begin position="73"/>
        <end position="84"/>
    </location>
</feature>
<dbReference type="InterPro" id="IPR036955">
    <property type="entry name" value="AP2/ERF_dom_sf"/>
</dbReference>
<evidence type="ECO:0000256" key="15">
    <source>
        <dbReference type="ARBA" id="ARBA00023163"/>
    </source>
</evidence>
<dbReference type="GO" id="GO:0005783">
    <property type="term" value="C:endoplasmic reticulum"/>
    <property type="evidence" value="ECO:0007669"/>
    <property type="project" value="TreeGrafter"/>
</dbReference>
<dbReference type="GO" id="GO:0006869">
    <property type="term" value="P:lipid transport"/>
    <property type="evidence" value="ECO:0007669"/>
    <property type="project" value="UniProtKB-KW"/>
</dbReference>
<evidence type="ECO:0000256" key="17">
    <source>
        <dbReference type="SAM" id="MobiDB-lite"/>
    </source>
</evidence>
<dbReference type="InterPro" id="IPR031468">
    <property type="entry name" value="SMP_LBD"/>
</dbReference>
<evidence type="ECO:0000256" key="16">
    <source>
        <dbReference type="ARBA" id="ARBA00023242"/>
    </source>
</evidence>
<evidence type="ECO:0000256" key="14">
    <source>
        <dbReference type="ARBA" id="ARBA00023136"/>
    </source>
</evidence>